<dbReference type="Pfam" id="PF16859">
    <property type="entry name" value="TetR_C_11"/>
    <property type="match status" value="1"/>
</dbReference>
<dbReference type="InterPro" id="IPR001647">
    <property type="entry name" value="HTH_TetR"/>
</dbReference>
<evidence type="ECO:0000313" key="6">
    <source>
        <dbReference type="EMBL" id="GAA3243541.1"/>
    </source>
</evidence>
<dbReference type="EMBL" id="BAAAUV010000059">
    <property type="protein sequence ID" value="GAA3243541.1"/>
    <property type="molecule type" value="Genomic_DNA"/>
</dbReference>
<dbReference type="Gene3D" id="1.10.10.60">
    <property type="entry name" value="Homeodomain-like"/>
    <property type="match status" value="1"/>
</dbReference>
<evidence type="ECO:0000259" key="5">
    <source>
        <dbReference type="PROSITE" id="PS50977"/>
    </source>
</evidence>
<dbReference type="InterPro" id="IPR036271">
    <property type="entry name" value="Tet_transcr_reg_TetR-rel_C_sf"/>
</dbReference>
<protein>
    <submittedName>
        <fullName evidence="6">TetR/AcrR family transcriptional regulator</fullName>
    </submittedName>
</protein>
<dbReference type="PRINTS" id="PR00455">
    <property type="entry name" value="HTHTETR"/>
</dbReference>
<name>A0ABP6QQZ0_9ACTN</name>
<keyword evidence="2 4" id="KW-0238">DNA-binding</keyword>
<gene>
    <name evidence="6" type="ORF">GCM10010468_81630</name>
</gene>
<reference evidence="7" key="1">
    <citation type="journal article" date="2019" name="Int. J. Syst. Evol. Microbiol.">
        <title>The Global Catalogue of Microorganisms (GCM) 10K type strain sequencing project: providing services to taxonomists for standard genome sequencing and annotation.</title>
        <authorList>
            <consortium name="The Broad Institute Genomics Platform"/>
            <consortium name="The Broad Institute Genome Sequencing Center for Infectious Disease"/>
            <person name="Wu L."/>
            <person name="Ma J."/>
        </authorList>
    </citation>
    <scope>NUCLEOTIDE SEQUENCE [LARGE SCALE GENOMIC DNA]</scope>
    <source>
        <strain evidence="7">JCM 9377</strain>
    </source>
</reference>
<evidence type="ECO:0000313" key="7">
    <source>
        <dbReference type="Proteomes" id="UP001501237"/>
    </source>
</evidence>
<organism evidence="6 7">
    <name type="scientific">Actinocorallia longicatena</name>
    <dbReference type="NCBI Taxonomy" id="111803"/>
    <lineage>
        <taxon>Bacteria</taxon>
        <taxon>Bacillati</taxon>
        <taxon>Actinomycetota</taxon>
        <taxon>Actinomycetes</taxon>
        <taxon>Streptosporangiales</taxon>
        <taxon>Thermomonosporaceae</taxon>
        <taxon>Actinocorallia</taxon>
    </lineage>
</organism>
<dbReference type="InterPro" id="IPR050109">
    <property type="entry name" value="HTH-type_TetR-like_transc_reg"/>
</dbReference>
<dbReference type="PANTHER" id="PTHR30055">
    <property type="entry name" value="HTH-TYPE TRANSCRIPTIONAL REGULATOR RUTR"/>
    <property type="match status" value="1"/>
</dbReference>
<accession>A0ABP6QQZ0</accession>
<sequence length="184" mass="19961">MTRGRPRSEESRRAVLSAALGLCERDGYQAVTLKDIAAAAGVGRQTLYRWWGEKAEILLEALGELAAEGLAAPEPSGDPAADLEEFLVRTFGSAGTYVGAVVVGVMVDGQGRPELGERVRRELIQPRRGELRPLLDRVLPPEVDRELAVDLVFGAMWYRLLNRHAPVDGAFAREVAAAVLRMAG</sequence>
<dbReference type="SUPFAM" id="SSF46689">
    <property type="entry name" value="Homeodomain-like"/>
    <property type="match status" value="1"/>
</dbReference>
<dbReference type="Proteomes" id="UP001501237">
    <property type="component" value="Unassembled WGS sequence"/>
</dbReference>
<feature type="domain" description="HTH tetR-type" evidence="5">
    <location>
        <begin position="9"/>
        <end position="69"/>
    </location>
</feature>
<proteinExistence type="predicted"/>
<keyword evidence="3" id="KW-0804">Transcription</keyword>
<dbReference type="PANTHER" id="PTHR30055:SF148">
    <property type="entry name" value="TETR-FAMILY TRANSCRIPTIONAL REGULATOR"/>
    <property type="match status" value="1"/>
</dbReference>
<dbReference type="PROSITE" id="PS50977">
    <property type="entry name" value="HTH_TETR_2"/>
    <property type="match status" value="1"/>
</dbReference>
<evidence type="ECO:0000256" key="1">
    <source>
        <dbReference type="ARBA" id="ARBA00023015"/>
    </source>
</evidence>
<dbReference type="Gene3D" id="1.10.357.10">
    <property type="entry name" value="Tetracycline Repressor, domain 2"/>
    <property type="match status" value="1"/>
</dbReference>
<evidence type="ECO:0000256" key="4">
    <source>
        <dbReference type="PROSITE-ProRule" id="PRU00335"/>
    </source>
</evidence>
<evidence type="ECO:0000256" key="2">
    <source>
        <dbReference type="ARBA" id="ARBA00023125"/>
    </source>
</evidence>
<feature type="DNA-binding region" description="H-T-H motif" evidence="4">
    <location>
        <begin position="32"/>
        <end position="51"/>
    </location>
</feature>
<keyword evidence="7" id="KW-1185">Reference proteome</keyword>
<evidence type="ECO:0000256" key="3">
    <source>
        <dbReference type="ARBA" id="ARBA00023163"/>
    </source>
</evidence>
<dbReference type="InterPro" id="IPR009057">
    <property type="entry name" value="Homeodomain-like_sf"/>
</dbReference>
<dbReference type="InterPro" id="IPR011075">
    <property type="entry name" value="TetR_C"/>
</dbReference>
<comment type="caution">
    <text evidence="6">The sequence shown here is derived from an EMBL/GenBank/DDBJ whole genome shotgun (WGS) entry which is preliminary data.</text>
</comment>
<dbReference type="RefSeq" id="WP_344840164.1">
    <property type="nucleotide sequence ID" value="NZ_BAAAUV010000059.1"/>
</dbReference>
<dbReference type="Pfam" id="PF00440">
    <property type="entry name" value="TetR_N"/>
    <property type="match status" value="1"/>
</dbReference>
<dbReference type="SUPFAM" id="SSF48498">
    <property type="entry name" value="Tetracyclin repressor-like, C-terminal domain"/>
    <property type="match status" value="1"/>
</dbReference>
<keyword evidence="1" id="KW-0805">Transcription regulation</keyword>